<evidence type="ECO:0000256" key="1">
    <source>
        <dbReference type="ARBA" id="ARBA00022723"/>
    </source>
</evidence>
<feature type="domain" description="RING-type" evidence="5">
    <location>
        <begin position="143"/>
        <end position="187"/>
    </location>
</feature>
<evidence type="ECO:0000259" key="5">
    <source>
        <dbReference type="PROSITE" id="PS50089"/>
    </source>
</evidence>
<reference evidence="6 7" key="1">
    <citation type="submission" date="2024-02" db="EMBL/GenBank/DDBJ databases">
        <title>High-quality chromosome-scale genome assembly of Pensacola bahiagrass (Paspalum notatum Flugge var. saurae).</title>
        <authorList>
            <person name="Vega J.M."/>
            <person name="Podio M."/>
            <person name="Orjuela J."/>
            <person name="Siena L.A."/>
            <person name="Pessino S.C."/>
            <person name="Combes M.C."/>
            <person name="Mariac C."/>
            <person name="Albertini E."/>
            <person name="Pupilli F."/>
            <person name="Ortiz J.P.A."/>
            <person name="Leblanc O."/>
        </authorList>
    </citation>
    <scope>NUCLEOTIDE SEQUENCE [LARGE SCALE GENOMIC DNA]</scope>
    <source>
        <strain evidence="6">R1</strain>
        <tissue evidence="6">Leaf</tissue>
    </source>
</reference>
<dbReference type="CDD" id="cd16454">
    <property type="entry name" value="RING-H2_PA-TM-RING"/>
    <property type="match status" value="1"/>
</dbReference>
<dbReference type="SMART" id="SM00184">
    <property type="entry name" value="RING"/>
    <property type="match status" value="1"/>
</dbReference>
<dbReference type="AlphaFoldDB" id="A0AAQ3UDQ7"/>
<sequence>MADDAAVAAMELESALWLVLPLPSESLQENHDDSTELLDDDDDGDYMDVGYYDQLQFDSTHDQIVLGQIHHVMNMLGLLEERAMELDDGIQALIALLGGEEAAHGGGGAVPAAAAVVAGLEKQTFHAAAGDQDQEGCGGGAECTICFEDFKDGEEVSVMPCSGGHEFHTECISKWLGQYSNMCPLCRHALPTSVNGQ</sequence>
<evidence type="ECO:0000256" key="4">
    <source>
        <dbReference type="PROSITE-ProRule" id="PRU00175"/>
    </source>
</evidence>
<keyword evidence="7" id="KW-1185">Reference proteome</keyword>
<evidence type="ECO:0000313" key="7">
    <source>
        <dbReference type="Proteomes" id="UP001341281"/>
    </source>
</evidence>
<protein>
    <recommendedName>
        <fullName evidence="5">RING-type domain-containing protein</fullName>
    </recommendedName>
</protein>
<dbReference type="PANTHER" id="PTHR45931">
    <property type="entry name" value="SI:CH211-59O9.10"/>
    <property type="match status" value="1"/>
</dbReference>
<dbReference type="Pfam" id="PF13639">
    <property type="entry name" value="zf-RING_2"/>
    <property type="match status" value="1"/>
</dbReference>
<dbReference type="PROSITE" id="PS50089">
    <property type="entry name" value="ZF_RING_2"/>
    <property type="match status" value="1"/>
</dbReference>
<dbReference type="InterPro" id="IPR013083">
    <property type="entry name" value="Znf_RING/FYVE/PHD"/>
</dbReference>
<dbReference type="EMBL" id="CP144752">
    <property type="protein sequence ID" value="WVZ88314.1"/>
    <property type="molecule type" value="Genomic_DNA"/>
</dbReference>
<dbReference type="InterPro" id="IPR001841">
    <property type="entry name" value="Znf_RING"/>
</dbReference>
<dbReference type="Gene3D" id="3.30.40.10">
    <property type="entry name" value="Zinc/RING finger domain, C3HC4 (zinc finger)"/>
    <property type="match status" value="1"/>
</dbReference>
<keyword evidence="3" id="KW-0862">Zinc</keyword>
<evidence type="ECO:0000256" key="3">
    <source>
        <dbReference type="ARBA" id="ARBA00022833"/>
    </source>
</evidence>
<dbReference type="SUPFAM" id="SSF57850">
    <property type="entry name" value="RING/U-box"/>
    <property type="match status" value="1"/>
</dbReference>
<keyword evidence="1" id="KW-0479">Metal-binding</keyword>
<dbReference type="GO" id="GO:0006511">
    <property type="term" value="P:ubiquitin-dependent protein catabolic process"/>
    <property type="evidence" value="ECO:0007669"/>
    <property type="project" value="TreeGrafter"/>
</dbReference>
<gene>
    <name evidence="6" type="ORF">U9M48_034849</name>
</gene>
<dbReference type="GO" id="GO:0061630">
    <property type="term" value="F:ubiquitin protein ligase activity"/>
    <property type="evidence" value="ECO:0007669"/>
    <property type="project" value="TreeGrafter"/>
</dbReference>
<keyword evidence="2 4" id="KW-0863">Zinc-finger</keyword>
<proteinExistence type="predicted"/>
<dbReference type="GO" id="GO:0008270">
    <property type="term" value="F:zinc ion binding"/>
    <property type="evidence" value="ECO:0007669"/>
    <property type="project" value="UniProtKB-KW"/>
</dbReference>
<dbReference type="GO" id="GO:0005634">
    <property type="term" value="C:nucleus"/>
    <property type="evidence" value="ECO:0007669"/>
    <property type="project" value="TreeGrafter"/>
</dbReference>
<name>A0AAQ3UDQ7_PASNO</name>
<evidence type="ECO:0000256" key="2">
    <source>
        <dbReference type="ARBA" id="ARBA00022771"/>
    </source>
</evidence>
<dbReference type="PANTHER" id="PTHR45931:SF16">
    <property type="entry name" value="RING_U-BOX SUPERFAMILY PROTEIN"/>
    <property type="match status" value="1"/>
</dbReference>
<dbReference type="InterPro" id="IPR051834">
    <property type="entry name" value="RING_finger_E3_ligase"/>
</dbReference>
<dbReference type="Proteomes" id="UP001341281">
    <property type="component" value="Chromosome 08"/>
</dbReference>
<organism evidence="6 7">
    <name type="scientific">Paspalum notatum var. saurae</name>
    <dbReference type="NCBI Taxonomy" id="547442"/>
    <lineage>
        <taxon>Eukaryota</taxon>
        <taxon>Viridiplantae</taxon>
        <taxon>Streptophyta</taxon>
        <taxon>Embryophyta</taxon>
        <taxon>Tracheophyta</taxon>
        <taxon>Spermatophyta</taxon>
        <taxon>Magnoliopsida</taxon>
        <taxon>Liliopsida</taxon>
        <taxon>Poales</taxon>
        <taxon>Poaceae</taxon>
        <taxon>PACMAD clade</taxon>
        <taxon>Panicoideae</taxon>
        <taxon>Andropogonodae</taxon>
        <taxon>Paspaleae</taxon>
        <taxon>Paspalinae</taxon>
        <taxon>Paspalum</taxon>
    </lineage>
</organism>
<accession>A0AAQ3UDQ7</accession>
<evidence type="ECO:0000313" key="6">
    <source>
        <dbReference type="EMBL" id="WVZ88314.1"/>
    </source>
</evidence>